<reference evidence="1" key="1">
    <citation type="submission" date="2021-01" db="EMBL/GenBank/DDBJ databases">
        <title>Complete genome sequence of Clostridiales bacterium R-7.</title>
        <authorList>
            <person name="Mahoney-Kurpe S.C."/>
            <person name="Palevich N."/>
            <person name="Koike S."/>
            <person name="Moon C.D."/>
            <person name="Attwood G.T."/>
        </authorList>
    </citation>
    <scope>NUCLEOTIDE SEQUENCE</scope>
    <source>
        <strain evidence="1">R-7</strain>
    </source>
</reference>
<gene>
    <name evidence="1" type="ORF">JYE49_05200</name>
</gene>
<keyword evidence="2" id="KW-1185">Reference proteome</keyword>
<evidence type="ECO:0000313" key="1">
    <source>
        <dbReference type="EMBL" id="QUC68091.1"/>
    </source>
</evidence>
<dbReference type="EMBL" id="CP068393">
    <property type="protein sequence ID" value="QUC68091.1"/>
    <property type="molecule type" value="Genomic_DNA"/>
</dbReference>
<sequence>MSVGLPSFSPEEKAVYSMISVNDGLMAKEIASGLSMDRKQVNHLLFSSPLMHELCFQDNDYRWHALIRQAQVHEGLYEFSGWYGTVREFLDASEDEWLSSLQDGCRRIGRNLNDQRGLIHSFLDCRSVMCSLFHDLSGMMDSSYLDWEIAFELRLNRARMIRIYADVLVIAPGHVFSLEFKMKNKPEPDEVLQAAKYIPYLELIFGPSYEAVPALVLTSASDLFEFVPIGNTDMVLPAASGDMLFNVFNEYMGFLS</sequence>
<organism evidence="1 2">
    <name type="scientific">Aristaeella hokkaidonensis</name>
    <dbReference type="NCBI Taxonomy" id="3046382"/>
    <lineage>
        <taxon>Bacteria</taxon>
        <taxon>Bacillati</taxon>
        <taxon>Bacillota</taxon>
        <taxon>Clostridia</taxon>
        <taxon>Eubacteriales</taxon>
        <taxon>Aristaeellaceae</taxon>
        <taxon>Aristaeella</taxon>
    </lineage>
</organism>
<proteinExistence type="predicted"/>
<name>A0AC61MYH3_9FIRM</name>
<dbReference type="Proteomes" id="UP000682782">
    <property type="component" value="Chromosome"/>
</dbReference>
<accession>A0AC61MYH3</accession>
<protein>
    <submittedName>
        <fullName evidence="1">Helix-turn-helix domain containing protein</fullName>
    </submittedName>
</protein>
<evidence type="ECO:0000313" key="2">
    <source>
        <dbReference type="Proteomes" id="UP000682782"/>
    </source>
</evidence>